<evidence type="ECO:0000256" key="1">
    <source>
        <dbReference type="ARBA" id="ARBA00004173"/>
    </source>
</evidence>
<gene>
    <name evidence="10" type="primary">8230492</name>
    <name evidence="9" type="ORF">Phum_PHUM452820</name>
</gene>
<evidence type="ECO:0000313" key="11">
    <source>
        <dbReference type="Proteomes" id="UP000009046"/>
    </source>
</evidence>
<proteinExistence type="inferred from homology"/>
<dbReference type="Proteomes" id="UP000009046">
    <property type="component" value="Unassembled WGS sequence"/>
</dbReference>
<keyword evidence="4 9" id="KW-0689">Ribosomal protein</keyword>
<name>E0VUP5_PEDHC</name>
<dbReference type="GO" id="GO:0006412">
    <property type="term" value="P:translation"/>
    <property type="evidence" value="ECO:0007669"/>
    <property type="project" value="TreeGrafter"/>
</dbReference>
<dbReference type="RefSeq" id="XP_002429839.1">
    <property type="nucleotide sequence ID" value="XM_002429794.1"/>
</dbReference>
<reference evidence="9" key="1">
    <citation type="submission" date="2007-04" db="EMBL/GenBank/DDBJ databases">
        <title>Annotation of Pediculus humanus corporis strain USDA.</title>
        <authorList>
            <person name="Kirkness E."/>
            <person name="Hannick L."/>
            <person name="Hass B."/>
            <person name="Bruggner R."/>
            <person name="Lawson D."/>
            <person name="Bidwell S."/>
            <person name="Joardar V."/>
            <person name="Caler E."/>
            <person name="Walenz B."/>
            <person name="Inman J."/>
            <person name="Schobel S."/>
            <person name="Galinsky K."/>
            <person name="Amedeo P."/>
            <person name="Strausberg R."/>
        </authorList>
    </citation>
    <scope>NUCLEOTIDE SEQUENCE</scope>
    <source>
        <strain evidence="9">USDA</strain>
    </source>
</reference>
<evidence type="ECO:0000256" key="6">
    <source>
        <dbReference type="ARBA" id="ARBA00023274"/>
    </source>
</evidence>
<dbReference type="EnsemblMetazoa" id="PHUM452820-RA">
    <property type="protein sequence ID" value="PHUM452820-PA"/>
    <property type="gene ID" value="PHUM452820"/>
</dbReference>
<dbReference type="GeneID" id="8230492"/>
<dbReference type="EMBL" id="AAZO01005514">
    <property type="status" value="NOT_ANNOTATED_CDS"/>
    <property type="molecule type" value="Genomic_DNA"/>
</dbReference>
<protein>
    <recommendedName>
        <fullName evidence="7">Large ribosomal subunit protein mL51</fullName>
    </recommendedName>
    <alternativeName>
        <fullName evidence="8">39S ribosomal protein L51, mitochondrial</fullName>
    </alternativeName>
</protein>
<reference evidence="10" key="3">
    <citation type="submission" date="2020-05" db="UniProtKB">
        <authorList>
            <consortium name="EnsemblMetazoa"/>
        </authorList>
    </citation>
    <scope>IDENTIFICATION</scope>
    <source>
        <strain evidence="10">USDA</strain>
    </source>
</reference>
<dbReference type="VEuPathDB" id="VectorBase:PHUM452820"/>
<dbReference type="AlphaFoldDB" id="E0VUP5"/>
<dbReference type="InterPro" id="IPR019373">
    <property type="entry name" value="Ribosomal_mL51"/>
</dbReference>
<evidence type="ECO:0000256" key="2">
    <source>
        <dbReference type="ARBA" id="ARBA00010972"/>
    </source>
</evidence>
<evidence type="ECO:0000313" key="10">
    <source>
        <dbReference type="EnsemblMetazoa" id="PHUM452820-PA"/>
    </source>
</evidence>
<comment type="similarity">
    <text evidence="2">Belongs to the mitochondrion-specific ribosomal protein mL51 family.</text>
</comment>
<dbReference type="Pfam" id="PF10244">
    <property type="entry name" value="MRP-L51"/>
    <property type="match status" value="1"/>
</dbReference>
<dbReference type="GO" id="GO:0005762">
    <property type="term" value="C:mitochondrial large ribosomal subunit"/>
    <property type="evidence" value="ECO:0007669"/>
    <property type="project" value="TreeGrafter"/>
</dbReference>
<dbReference type="eggNOG" id="KOG4045">
    <property type="taxonomic scope" value="Eukaryota"/>
</dbReference>
<dbReference type="GO" id="GO:0003735">
    <property type="term" value="F:structural constituent of ribosome"/>
    <property type="evidence" value="ECO:0007669"/>
    <property type="project" value="InterPro"/>
</dbReference>
<comment type="subcellular location">
    <subcellularLocation>
        <location evidence="1">Mitochondrion</location>
    </subcellularLocation>
</comment>
<evidence type="ECO:0000313" key="9">
    <source>
        <dbReference type="EMBL" id="EEB17101.1"/>
    </source>
</evidence>
<dbReference type="EMBL" id="DS235787">
    <property type="protein sequence ID" value="EEB17101.1"/>
    <property type="molecule type" value="Genomic_DNA"/>
</dbReference>
<keyword evidence="5" id="KW-0496">Mitochondrion</keyword>
<keyword evidence="11" id="KW-1185">Reference proteome</keyword>
<keyword evidence="3" id="KW-0809">Transit peptide</keyword>
<keyword evidence="6" id="KW-0687">Ribonucleoprotein</keyword>
<evidence type="ECO:0000256" key="7">
    <source>
        <dbReference type="ARBA" id="ARBA00035182"/>
    </source>
</evidence>
<sequence>MSGLIKSFVNTTFKTISQLNYVPVRHRYYAEKIAKGPTVSKFGYKDKVERRGLLGRLKYSDKVHGMTYKPGNSWTKEKATFGQNDYIDILGDFKLKSFQVKYDVPKWLRGVKGNEFQLLTLKKKVYQGTKFQHEFPEKWTSLNKRINYLYKYLNKRTPTKFSNK</sequence>
<dbReference type="InParanoid" id="E0VUP5"/>
<evidence type="ECO:0000256" key="5">
    <source>
        <dbReference type="ARBA" id="ARBA00023128"/>
    </source>
</evidence>
<accession>E0VUP5</accession>
<evidence type="ECO:0000256" key="3">
    <source>
        <dbReference type="ARBA" id="ARBA00022946"/>
    </source>
</evidence>
<evidence type="ECO:0000256" key="8">
    <source>
        <dbReference type="ARBA" id="ARBA00035419"/>
    </source>
</evidence>
<evidence type="ECO:0000256" key="4">
    <source>
        <dbReference type="ARBA" id="ARBA00022980"/>
    </source>
</evidence>
<dbReference type="STRING" id="121224.E0VUP5"/>
<reference evidence="9" key="2">
    <citation type="submission" date="2007-04" db="EMBL/GenBank/DDBJ databases">
        <title>The genome of the human body louse.</title>
        <authorList>
            <consortium name="The Human Body Louse Genome Consortium"/>
            <person name="Kirkness E."/>
            <person name="Walenz B."/>
            <person name="Hass B."/>
            <person name="Bruggner R."/>
            <person name="Strausberg R."/>
        </authorList>
    </citation>
    <scope>NUCLEOTIDE SEQUENCE</scope>
    <source>
        <strain evidence="9">USDA</strain>
    </source>
</reference>
<dbReference type="FunCoup" id="E0VUP5">
    <property type="interactions" value="183"/>
</dbReference>
<dbReference type="HOGENOM" id="CLU_116884_0_0_1"/>
<dbReference type="CTD" id="8230492"/>
<dbReference type="OrthoDB" id="10059330at2759"/>
<dbReference type="KEGG" id="phu:Phum_PHUM452820"/>
<organism>
    <name type="scientific">Pediculus humanus subsp. corporis</name>
    <name type="common">Body louse</name>
    <dbReference type="NCBI Taxonomy" id="121224"/>
    <lineage>
        <taxon>Eukaryota</taxon>
        <taxon>Metazoa</taxon>
        <taxon>Ecdysozoa</taxon>
        <taxon>Arthropoda</taxon>
        <taxon>Hexapoda</taxon>
        <taxon>Insecta</taxon>
        <taxon>Pterygota</taxon>
        <taxon>Neoptera</taxon>
        <taxon>Paraneoptera</taxon>
        <taxon>Psocodea</taxon>
        <taxon>Troctomorpha</taxon>
        <taxon>Phthiraptera</taxon>
        <taxon>Anoplura</taxon>
        <taxon>Pediculidae</taxon>
        <taxon>Pediculus</taxon>
    </lineage>
</organism>
<dbReference type="PANTHER" id="PTHR13409">
    <property type="entry name" value="MITOCHONDRIAL 39S RIBOSOMAL PROTEIN L51"/>
    <property type="match status" value="1"/>
</dbReference>
<dbReference type="OMA" id="RPKNAWS"/>
<dbReference type="PANTHER" id="PTHR13409:SF0">
    <property type="entry name" value="LARGE RIBOSOMAL SUBUNIT PROTEIN ML51"/>
    <property type="match status" value="1"/>
</dbReference>